<dbReference type="Pfam" id="PF24758">
    <property type="entry name" value="LRR_At5g56370"/>
    <property type="match status" value="1"/>
</dbReference>
<feature type="domain" description="F-box/LRR-repeat protein 15/At3g58940/PEG3-like LRR" evidence="1">
    <location>
        <begin position="2"/>
        <end position="48"/>
    </location>
</feature>
<accession>A0A1E5V3L7</accession>
<organism evidence="2 3">
    <name type="scientific">Dichanthelium oligosanthes</name>
    <dbReference type="NCBI Taxonomy" id="888268"/>
    <lineage>
        <taxon>Eukaryota</taxon>
        <taxon>Viridiplantae</taxon>
        <taxon>Streptophyta</taxon>
        <taxon>Embryophyta</taxon>
        <taxon>Tracheophyta</taxon>
        <taxon>Spermatophyta</taxon>
        <taxon>Magnoliopsida</taxon>
        <taxon>Liliopsida</taxon>
        <taxon>Poales</taxon>
        <taxon>Poaceae</taxon>
        <taxon>PACMAD clade</taxon>
        <taxon>Panicoideae</taxon>
        <taxon>Panicodae</taxon>
        <taxon>Paniceae</taxon>
        <taxon>Dichantheliinae</taxon>
        <taxon>Dichanthelium</taxon>
    </lineage>
</organism>
<sequence>HLEELTVDGAPRLERLLGDVHLAATVTIEGVPKLTALGYLVVGFRDFFHGIDKPGAQKDKRVEEKVHTIDSNYYQKLYPIGCVVKCEPSQEREIGNQS</sequence>
<dbReference type="OrthoDB" id="614244at2759"/>
<evidence type="ECO:0000313" key="2">
    <source>
        <dbReference type="EMBL" id="OEL19742.1"/>
    </source>
</evidence>
<name>A0A1E5V3L7_9POAL</name>
<keyword evidence="3" id="KW-1185">Reference proteome</keyword>
<comment type="caution">
    <text evidence="2">The sequence shown here is derived from an EMBL/GenBank/DDBJ whole genome shotgun (WGS) entry which is preliminary data.</text>
</comment>
<dbReference type="STRING" id="888268.A0A1E5V3L7"/>
<gene>
    <name evidence="2" type="ORF">BAE44_0019238</name>
</gene>
<reference evidence="2 3" key="1">
    <citation type="submission" date="2016-09" db="EMBL/GenBank/DDBJ databases">
        <title>The draft genome of Dichanthelium oligosanthes: A C3 panicoid grass species.</title>
        <authorList>
            <person name="Studer A.J."/>
            <person name="Schnable J.C."/>
            <person name="Brutnell T.P."/>
        </authorList>
    </citation>
    <scope>NUCLEOTIDE SEQUENCE [LARGE SCALE GENOMIC DNA]</scope>
    <source>
        <strain evidence="3">cv. Kellogg 1175</strain>
        <tissue evidence="2">Leaf</tissue>
    </source>
</reference>
<feature type="non-terminal residue" evidence="2">
    <location>
        <position position="1"/>
    </location>
</feature>
<evidence type="ECO:0000259" key="1">
    <source>
        <dbReference type="Pfam" id="PF24758"/>
    </source>
</evidence>
<dbReference type="InterPro" id="IPR055411">
    <property type="entry name" value="LRR_FXL15/At3g58940/PEG3-like"/>
</dbReference>
<protein>
    <recommendedName>
        <fullName evidence="1">F-box/LRR-repeat protein 15/At3g58940/PEG3-like LRR domain-containing protein</fullName>
    </recommendedName>
</protein>
<proteinExistence type="predicted"/>
<evidence type="ECO:0000313" key="3">
    <source>
        <dbReference type="Proteomes" id="UP000095767"/>
    </source>
</evidence>
<dbReference type="EMBL" id="LWDX02052708">
    <property type="protein sequence ID" value="OEL19742.1"/>
    <property type="molecule type" value="Genomic_DNA"/>
</dbReference>
<dbReference type="Proteomes" id="UP000095767">
    <property type="component" value="Unassembled WGS sequence"/>
</dbReference>
<dbReference type="AlphaFoldDB" id="A0A1E5V3L7"/>